<dbReference type="Proteomes" id="UP001175271">
    <property type="component" value="Unassembled WGS sequence"/>
</dbReference>
<feature type="transmembrane region" description="Helical" evidence="2">
    <location>
        <begin position="130"/>
        <end position="154"/>
    </location>
</feature>
<evidence type="ECO:0000313" key="4">
    <source>
        <dbReference type="Proteomes" id="UP001175271"/>
    </source>
</evidence>
<feature type="transmembrane region" description="Helical" evidence="2">
    <location>
        <begin position="233"/>
        <end position="255"/>
    </location>
</feature>
<feature type="transmembrane region" description="Helical" evidence="2">
    <location>
        <begin position="193"/>
        <end position="213"/>
    </location>
</feature>
<reference evidence="3" key="1">
    <citation type="submission" date="2023-06" db="EMBL/GenBank/DDBJ databases">
        <title>Genomic analysis of the entomopathogenic nematode Steinernema hermaphroditum.</title>
        <authorList>
            <person name="Schwarz E.M."/>
            <person name="Heppert J.K."/>
            <person name="Baniya A."/>
            <person name="Schwartz H.T."/>
            <person name="Tan C.-H."/>
            <person name="Antoshechkin I."/>
            <person name="Sternberg P.W."/>
            <person name="Goodrich-Blair H."/>
            <person name="Dillman A.R."/>
        </authorList>
    </citation>
    <scope>NUCLEOTIDE SEQUENCE</scope>
    <source>
        <strain evidence="3">PS9179</strain>
        <tissue evidence="3">Whole animal</tissue>
    </source>
</reference>
<gene>
    <name evidence="3" type="ORF">QR680_018334</name>
</gene>
<dbReference type="AlphaFoldDB" id="A0AA39HHM1"/>
<sequence>MPGVNSPKLPRVIPIQDAKSIISPLRTPQGGRAKSNGLSPKLADSVQLSSSPLLAEREDECARMEVVLPKLRRSNALMKEPSTGLQHVAQHQHLMIQQLPALNHPRMRPLSWLIQGSLKTLKNATNVGSLCYTVTAILQAAFAAGTLCAFALPLENPSRMPFGLIGLVNALFSVMGIWGILTKQKIFLRVVMYMFLAYVFLVPLLMLLLPLTCSENDEKTDDQRAYVGCLVESMAFGIPISAAALVVCAITFFMWKTFLFENRDVYFET</sequence>
<keyword evidence="4" id="KW-1185">Reference proteome</keyword>
<accession>A0AA39HHM1</accession>
<evidence type="ECO:0000256" key="2">
    <source>
        <dbReference type="SAM" id="Phobius"/>
    </source>
</evidence>
<keyword evidence="2" id="KW-0472">Membrane</keyword>
<feature type="region of interest" description="Disordered" evidence="1">
    <location>
        <begin position="23"/>
        <end position="42"/>
    </location>
</feature>
<organism evidence="3 4">
    <name type="scientific">Steinernema hermaphroditum</name>
    <dbReference type="NCBI Taxonomy" id="289476"/>
    <lineage>
        <taxon>Eukaryota</taxon>
        <taxon>Metazoa</taxon>
        <taxon>Ecdysozoa</taxon>
        <taxon>Nematoda</taxon>
        <taxon>Chromadorea</taxon>
        <taxon>Rhabditida</taxon>
        <taxon>Tylenchina</taxon>
        <taxon>Panagrolaimomorpha</taxon>
        <taxon>Strongyloidoidea</taxon>
        <taxon>Steinernematidae</taxon>
        <taxon>Steinernema</taxon>
    </lineage>
</organism>
<evidence type="ECO:0000313" key="3">
    <source>
        <dbReference type="EMBL" id="KAK0406042.1"/>
    </source>
</evidence>
<proteinExistence type="predicted"/>
<protein>
    <submittedName>
        <fullName evidence="3">Uncharacterized protein</fullName>
    </submittedName>
</protein>
<keyword evidence="2" id="KW-0812">Transmembrane</keyword>
<dbReference type="EMBL" id="JAUCMV010000004">
    <property type="protein sequence ID" value="KAK0406042.1"/>
    <property type="molecule type" value="Genomic_DNA"/>
</dbReference>
<feature type="transmembrane region" description="Helical" evidence="2">
    <location>
        <begin position="160"/>
        <end position="181"/>
    </location>
</feature>
<evidence type="ECO:0000256" key="1">
    <source>
        <dbReference type="SAM" id="MobiDB-lite"/>
    </source>
</evidence>
<keyword evidence="2" id="KW-1133">Transmembrane helix</keyword>
<name>A0AA39HHM1_9BILA</name>
<comment type="caution">
    <text evidence="3">The sequence shown here is derived from an EMBL/GenBank/DDBJ whole genome shotgun (WGS) entry which is preliminary data.</text>
</comment>